<dbReference type="Proteomes" id="UP001330812">
    <property type="component" value="Chromosome"/>
</dbReference>
<keyword evidence="2" id="KW-0560">Oxidoreductase</keyword>
<gene>
    <name evidence="4" type="ORF">VSH64_08985</name>
</gene>
<dbReference type="Pfam" id="PF00106">
    <property type="entry name" value="adh_short"/>
    <property type="match status" value="1"/>
</dbReference>
<dbReference type="InterPro" id="IPR036291">
    <property type="entry name" value="NAD(P)-bd_dom_sf"/>
</dbReference>
<name>A0ABZ1IDA5_9PSEU</name>
<dbReference type="PRINTS" id="PR00080">
    <property type="entry name" value="SDRFAMILY"/>
</dbReference>
<protein>
    <submittedName>
        <fullName evidence="4">SDR family NAD(P)-dependent oxidoreductase</fullName>
    </submittedName>
</protein>
<accession>A0ABZ1IDA5</accession>
<comment type="similarity">
    <text evidence="1 3">Belongs to the short-chain dehydrogenases/reductases (SDR) family.</text>
</comment>
<dbReference type="EMBL" id="CP142149">
    <property type="protein sequence ID" value="WSE32242.1"/>
    <property type="molecule type" value="Genomic_DNA"/>
</dbReference>
<dbReference type="PANTHER" id="PTHR43976:SF16">
    <property type="entry name" value="SHORT-CHAIN DEHYDROGENASE_REDUCTASE FAMILY PROTEIN"/>
    <property type="match status" value="1"/>
</dbReference>
<evidence type="ECO:0000313" key="5">
    <source>
        <dbReference type="Proteomes" id="UP001330812"/>
    </source>
</evidence>
<reference evidence="4 5" key="1">
    <citation type="journal article" date="2015" name="Int. J. Syst. Evol. Microbiol.">
        <title>Amycolatopsis rhabdoformis sp. nov., an actinomycete isolated from a tropical forest soil.</title>
        <authorList>
            <person name="Souza W.R."/>
            <person name="Silva R.E."/>
            <person name="Goodfellow M."/>
            <person name="Busarakam K."/>
            <person name="Figueiro F.S."/>
            <person name="Ferreira D."/>
            <person name="Rodrigues-Filho E."/>
            <person name="Moraes L.A.B."/>
            <person name="Zucchi T.D."/>
        </authorList>
    </citation>
    <scope>NUCLEOTIDE SEQUENCE [LARGE SCALE GENOMIC DNA]</scope>
    <source>
        <strain evidence="4 5">NCIMB 14900</strain>
    </source>
</reference>
<dbReference type="RefSeq" id="WP_326835050.1">
    <property type="nucleotide sequence ID" value="NZ_CP142149.1"/>
</dbReference>
<organism evidence="4 5">
    <name type="scientific">Amycolatopsis rhabdoformis</name>
    <dbReference type="NCBI Taxonomy" id="1448059"/>
    <lineage>
        <taxon>Bacteria</taxon>
        <taxon>Bacillati</taxon>
        <taxon>Actinomycetota</taxon>
        <taxon>Actinomycetes</taxon>
        <taxon>Pseudonocardiales</taxon>
        <taxon>Pseudonocardiaceae</taxon>
        <taxon>Amycolatopsis</taxon>
    </lineage>
</organism>
<dbReference type="SUPFAM" id="SSF51735">
    <property type="entry name" value="NAD(P)-binding Rossmann-fold domains"/>
    <property type="match status" value="1"/>
</dbReference>
<dbReference type="InterPro" id="IPR020904">
    <property type="entry name" value="Sc_DH/Rdtase_CS"/>
</dbReference>
<dbReference type="Gene3D" id="3.40.50.720">
    <property type="entry name" value="NAD(P)-binding Rossmann-like Domain"/>
    <property type="match status" value="1"/>
</dbReference>
<dbReference type="PRINTS" id="PR00081">
    <property type="entry name" value="GDHRDH"/>
</dbReference>
<proteinExistence type="inferred from homology"/>
<evidence type="ECO:0000256" key="3">
    <source>
        <dbReference type="RuleBase" id="RU000363"/>
    </source>
</evidence>
<dbReference type="InterPro" id="IPR051911">
    <property type="entry name" value="SDR_oxidoreductase"/>
</dbReference>
<dbReference type="PANTHER" id="PTHR43976">
    <property type="entry name" value="SHORT CHAIN DEHYDROGENASE"/>
    <property type="match status" value="1"/>
</dbReference>
<evidence type="ECO:0000313" key="4">
    <source>
        <dbReference type="EMBL" id="WSE32242.1"/>
    </source>
</evidence>
<sequence>MSKVIVVTGTASGLGKATVEKFSGEGWDVVATVRKEADLGVHDANPRVRTLLLDVDDESAAPAFAEQALAAFGRVDALVNNAGSYQMGPLEGSTMKQIHGQFQTNVFGLIAVTKAFLPTFRTQRSGVVVNIASLTAEQGYPYSGVYAASKAAVATLSEALSMELAEFGVAVRAIMPGQHATRIFTKIDVATEVPEDYQAGIESFFGVTPMTGSSPQVTADVIYRSVIDPSLEQVRFYAGPDSTAIPHAKRILGPQEYWAEFREAAVGRPSALWRALIPAPGAEPLEREI</sequence>
<dbReference type="InterPro" id="IPR002347">
    <property type="entry name" value="SDR_fam"/>
</dbReference>
<evidence type="ECO:0000256" key="2">
    <source>
        <dbReference type="ARBA" id="ARBA00023002"/>
    </source>
</evidence>
<keyword evidence="5" id="KW-1185">Reference proteome</keyword>
<dbReference type="PROSITE" id="PS00061">
    <property type="entry name" value="ADH_SHORT"/>
    <property type="match status" value="1"/>
</dbReference>
<evidence type="ECO:0000256" key="1">
    <source>
        <dbReference type="ARBA" id="ARBA00006484"/>
    </source>
</evidence>